<name>A0A0R1N8S5_9LACO</name>
<evidence type="ECO:0000313" key="3">
    <source>
        <dbReference type="Proteomes" id="UP000051330"/>
    </source>
</evidence>
<dbReference type="AlphaFoldDB" id="A0A0R1N8S5"/>
<dbReference type="OrthoDB" id="1651016at2"/>
<dbReference type="Pfam" id="PF06612">
    <property type="entry name" value="DUF1146"/>
    <property type="match status" value="1"/>
</dbReference>
<comment type="caution">
    <text evidence="2">The sequence shown here is derived from an EMBL/GenBank/DDBJ whole genome shotgun (WGS) entry which is preliminary data.</text>
</comment>
<evidence type="ECO:0008006" key="4">
    <source>
        <dbReference type="Google" id="ProtNLM"/>
    </source>
</evidence>
<organism evidence="2 3">
    <name type="scientific">Schleiferilactobacillus perolens DSM 12744</name>
    <dbReference type="NCBI Taxonomy" id="1423792"/>
    <lineage>
        <taxon>Bacteria</taxon>
        <taxon>Bacillati</taxon>
        <taxon>Bacillota</taxon>
        <taxon>Bacilli</taxon>
        <taxon>Lactobacillales</taxon>
        <taxon>Lactobacillaceae</taxon>
        <taxon>Schleiferilactobacillus</taxon>
    </lineage>
</organism>
<feature type="transmembrane region" description="Helical" evidence="1">
    <location>
        <begin position="43"/>
        <end position="66"/>
    </location>
</feature>
<sequence length="76" mass="8643">MNQFKIQAGLRIASHLFFILLTFRSFIALRFDMILQRDKTGPARIFLILLACAIGFGVSSFVLDIIDQFSTIFSNL</sequence>
<dbReference type="Proteomes" id="UP000051330">
    <property type="component" value="Unassembled WGS sequence"/>
</dbReference>
<evidence type="ECO:0000313" key="2">
    <source>
        <dbReference type="EMBL" id="KRL14261.1"/>
    </source>
</evidence>
<dbReference type="STRING" id="1423792.FD09_GL001429"/>
<gene>
    <name evidence="2" type="ORF">FD09_GL001429</name>
</gene>
<dbReference type="RefSeq" id="WP_057818322.1">
    <property type="nucleotide sequence ID" value="NZ_AZEC01000002.1"/>
</dbReference>
<evidence type="ECO:0000256" key="1">
    <source>
        <dbReference type="SAM" id="Phobius"/>
    </source>
</evidence>
<feature type="transmembrane region" description="Helical" evidence="1">
    <location>
        <begin position="12"/>
        <end position="31"/>
    </location>
</feature>
<keyword evidence="1" id="KW-0812">Transmembrane</keyword>
<dbReference type="NCBIfam" id="TIGR02327">
    <property type="entry name" value="int_mem_ywzB"/>
    <property type="match status" value="1"/>
</dbReference>
<dbReference type="InterPro" id="IPR009526">
    <property type="entry name" value="DUF1146"/>
</dbReference>
<reference evidence="2 3" key="1">
    <citation type="journal article" date="2015" name="Genome Announc.">
        <title>Expanding the biotechnology potential of lactobacilli through comparative genomics of 213 strains and associated genera.</title>
        <authorList>
            <person name="Sun Z."/>
            <person name="Harris H.M."/>
            <person name="McCann A."/>
            <person name="Guo C."/>
            <person name="Argimon S."/>
            <person name="Zhang W."/>
            <person name="Yang X."/>
            <person name="Jeffery I.B."/>
            <person name="Cooney J.C."/>
            <person name="Kagawa T.F."/>
            <person name="Liu W."/>
            <person name="Song Y."/>
            <person name="Salvetti E."/>
            <person name="Wrobel A."/>
            <person name="Rasinkangas P."/>
            <person name="Parkhill J."/>
            <person name="Rea M.C."/>
            <person name="O'Sullivan O."/>
            <person name="Ritari J."/>
            <person name="Douillard F.P."/>
            <person name="Paul Ross R."/>
            <person name="Yang R."/>
            <person name="Briner A.E."/>
            <person name="Felis G.E."/>
            <person name="de Vos W.M."/>
            <person name="Barrangou R."/>
            <person name="Klaenhammer T.R."/>
            <person name="Caufield P.W."/>
            <person name="Cui Y."/>
            <person name="Zhang H."/>
            <person name="O'Toole P.W."/>
        </authorList>
    </citation>
    <scope>NUCLEOTIDE SEQUENCE [LARGE SCALE GENOMIC DNA]</scope>
    <source>
        <strain evidence="2 3">DSM 12744</strain>
    </source>
</reference>
<keyword evidence="1" id="KW-1133">Transmembrane helix</keyword>
<dbReference type="PATRIC" id="fig|1423792.3.peg.1445"/>
<accession>A0A0R1N8S5</accession>
<proteinExistence type="predicted"/>
<keyword evidence="1" id="KW-0472">Membrane</keyword>
<dbReference type="EMBL" id="AZEC01000002">
    <property type="protein sequence ID" value="KRL14261.1"/>
    <property type="molecule type" value="Genomic_DNA"/>
</dbReference>
<keyword evidence="3" id="KW-1185">Reference proteome</keyword>
<protein>
    <recommendedName>
        <fullName evidence="4">DUF1146 domain-containing protein</fullName>
    </recommendedName>
</protein>